<dbReference type="EMBL" id="AEVO01000083">
    <property type="protein sequence ID" value="EFY06754.1"/>
    <property type="molecule type" value="Genomic_DNA"/>
</dbReference>
<organism evidence="1 2">
    <name type="scientific">Succinatimonas hippei (strain DSM 22608 / JCM 16073 / KCTC 15190 / YIT 12066)</name>
    <dbReference type="NCBI Taxonomy" id="762983"/>
    <lineage>
        <taxon>Bacteria</taxon>
        <taxon>Pseudomonadati</taxon>
        <taxon>Pseudomonadota</taxon>
        <taxon>Gammaproteobacteria</taxon>
        <taxon>Aeromonadales</taxon>
        <taxon>Succinivibrionaceae</taxon>
        <taxon>Succinatimonas</taxon>
    </lineage>
</organism>
<accession>E8LL29</accession>
<dbReference type="Proteomes" id="UP000018458">
    <property type="component" value="Unassembled WGS sequence"/>
</dbReference>
<dbReference type="OrthoDB" id="1100212at2"/>
<dbReference type="AlphaFoldDB" id="E8LL29"/>
<dbReference type="STRING" id="762983.HMPREF9444_01435"/>
<dbReference type="HOGENOM" id="CLU_2048508_0_0_6"/>
<proteinExistence type="predicted"/>
<evidence type="ECO:0000313" key="2">
    <source>
        <dbReference type="Proteomes" id="UP000018458"/>
    </source>
</evidence>
<name>E8LL29_SUCHY</name>
<evidence type="ECO:0008006" key="3">
    <source>
        <dbReference type="Google" id="ProtNLM"/>
    </source>
</evidence>
<dbReference type="eggNOG" id="COG0732">
    <property type="taxonomic scope" value="Bacteria"/>
</dbReference>
<protein>
    <recommendedName>
        <fullName evidence="3">Type I restriction modification DNA specificity domain-containing protein</fullName>
    </recommendedName>
</protein>
<comment type="caution">
    <text evidence="1">The sequence shown here is derived from an EMBL/GenBank/DDBJ whole genome shotgun (WGS) entry which is preliminary data.</text>
</comment>
<evidence type="ECO:0000313" key="1">
    <source>
        <dbReference type="EMBL" id="EFY06754.1"/>
    </source>
</evidence>
<keyword evidence="2" id="KW-1185">Reference proteome</keyword>
<gene>
    <name evidence="1" type="ORF">HMPREF9444_01435</name>
</gene>
<dbReference type="RefSeq" id="WP_009143617.1">
    <property type="nucleotide sequence ID" value="NZ_GL831017.1"/>
</dbReference>
<sequence>MIEVYDIFQIFIVTYQKQDFFSNDSHNLTLYLKKHQPANENVFLGLVTCVNRSLKHKYFWGDSISSKKIKSDVIMLPVKKDKPNFATMDTLISAIKKLVIKDVVEYTNNKIKATKQAIAH</sequence>
<reference evidence="1 2" key="1">
    <citation type="submission" date="2011-01" db="EMBL/GenBank/DDBJ databases">
        <authorList>
            <person name="Weinstock G."/>
            <person name="Sodergren E."/>
            <person name="Clifton S."/>
            <person name="Fulton L."/>
            <person name="Fulton B."/>
            <person name="Courtney L."/>
            <person name="Fronick C."/>
            <person name="Harrison M."/>
            <person name="Strong C."/>
            <person name="Farmer C."/>
            <person name="Delahaunty K."/>
            <person name="Markovic C."/>
            <person name="Hall O."/>
            <person name="Minx P."/>
            <person name="Tomlinson C."/>
            <person name="Mitreva M."/>
            <person name="Hou S."/>
            <person name="Chen J."/>
            <person name="Wollam A."/>
            <person name="Pepin K.H."/>
            <person name="Johnson M."/>
            <person name="Bhonagiri V."/>
            <person name="Zhang X."/>
            <person name="Suruliraj S."/>
            <person name="Warren W."/>
            <person name="Chinwalla A."/>
            <person name="Mardis E.R."/>
            <person name="Wilson R.K."/>
        </authorList>
    </citation>
    <scope>NUCLEOTIDE SEQUENCE [LARGE SCALE GENOMIC DNA]</scope>
    <source>
        <strain evidence="2">DSM 22608 / JCM 16073 / KCTC 15190 / YIT 12066</strain>
    </source>
</reference>